<accession>A0A1D7Y4J5</accession>
<sequence length="63" mass="6686">MALTAPGEECVEDRDAPLRPLVPPREPLPDPLNQVLEVHWAAEAVLGLVEDAADYAAALAKLG</sequence>
<dbReference type="Proteomes" id="UP000094960">
    <property type="component" value="Chromosome"/>
</dbReference>
<protein>
    <submittedName>
        <fullName evidence="2">Uncharacterized protein</fullName>
    </submittedName>
</protein>
<dbReference type="EMBL" id="CP017248">
    <property type="protein sequence ID" value="AOR30521.1"/>
    <property type="molecule type" value="Genomic_DNA"/>
</dbReference>
<gene>
    <name evidence="2" type="ORF">BFF78_05150</name>
</gene>
<evidence type="ECO:0000313" key="3">
    <source>
        <dbReference type="Proteomes" id="UP000094960"/>
    </source>
</evidence>
<evidence type="ECO:0000313" key="2">
    <source>
        <dbReference type="EMBL" id="AOR30521.1"/>
    </source>
</evidence>
<name>A0A1D7Y4J5_9ACTN</name>
<feature type="region of interest" description="Disordered" evidence="1">
    <location>
        <begin position="1"/>
        <end position="25"/>
    </location>
</feature>
<reference evidence="3" key="1">
    <citation type="submission" date="2016-09" db="EMBL/GenBank/DDBJ databases">
        <title>Streptomyces puniciscabiei strain:TW1S1 Genome sequencing and assembly.</title>
        <authorList>
            <person name="Kim M.-K."/>
            <person name="Kim S.B."/>
        </authorList>
    </citation>
    <scope>NUCLEOTIDE SEQUENCE [LARGE SCALE GENOMIC DNA]</scope>
    <source>
        <strain evidence="3">TW1S1</strain>
    </source>
</reference>
<organism evidence="2 3">
    <name type="scientific">Streptomyces fodineus</name>
    <dbReference type="NCBI Taxonomy" id="1904616"/>
    <lineage>
        <taxon>Bacteria</taxon>
        <taxon>Bacillati</taxon>
        <taxon>Actinomycetota</taxon>
        <taxon>Actinomycetes</taxon>
        <taxon>Kitasatosporales</taxon>
        <taxon>Streptomycetaceae</taxon>
        <taxon>Streptomyces</taxon>
    </lineage>
</organism>
<proteinExistence type="predicted"/>
<keyword evidence="3" id="KW-1185">Reference proteome</keyword>
<dbReference type="KEGG" id="spun:BFF78_05150"/>
<dbReference type="AlphaFoldDB" id="A0A1D7Y4J5"/>
<evidence type="ECO:0000256" key="1">
    <source>
        <dbReference type="SAM" id="MobiDB-lite"/>
    </source>
</evidence>